<reference evidence="2" key="1">
    <citation type="submission" date="2015-04" db="UniProtKB">
        <authorList>
            <consortium name="EnsemblPlants"/>
        </authorList>
    </citation>
    <scope>IDENTIFICATION</scope>
</reference>
<dbReference type="AlphaFoldDB" id="A0A0E0AGJ5"/>
<accession>A0A0E0AGJ5</accession>
<feature type="region of interest" description="Disordered" evidence="1">
    <location>
        <begin position="295"/>
        <end position="314"/>
    </location>
</feature>
<protein>
    <submittedName>
        <fullName evidence="2">Uncharacterized protein</fullName>
    </submittedName>
</protein>
<evidence type="ECO:0000256" key="1">
    <source>
        <dbReference type="SAM" id="MobiDB-lite"/>
    </source>
</evidence>
<dbReference type="Gramene" id="OGLUM07G04800.1">
    <property type="protein sequence ID" value="OGLUM07G04800.1"/>
    <property type="gene ID" value="OGLUM07G04800"/>
</dbReference>
<dbReference type="HOGENOM" id="CLU_057221_0_0_1"/>
<reference evidence="2" key="2">
    <citation type="submission" date="2018-05" db="EMBL/GenBank/DDBJ databases">
        <title>OgluRS3 (Oryza glumaepatula Reference Sequence Version 3).</title>
        <authorList>
            <person name="Zhang J."/>
            <person name="Kudrna D."/>
            <person name="Lee S."/>
            <person name="Talag J."/>
            <person name="Welchert J."/>
            <person name="Wing R.A."/>
        </authorList>
    </citation>
    <scope>NUCLEOTIDE SEQUENCE [LARGE SCALE GENOMIC DNA]</scope>
</reference>
<keyword evidence="3" id="KW-1185">Reference proteome</keyword>
<dbReference type="EnsemblPlants" id="OGLUM07G04800.1">
    <property type="protein sequence ID" value="OGLUM07G04800.1"/>
    <property type="gene ID" value="OGLUM07G04800"/>
</dbReference>
<proteinExistence type="predicted"/>
<organism evidence="2">
    <name type="scientific">Oryza glumipatula</name>
    <dbReference type="NCBI Taxonomy" id="40148"/>
    <lineage>
        <taxon>Eukaryota</taxon>
        <taxon>Viridiplantae</taxon>
        <taxon>Streptophyta</taxon>
        <taxon>Embryophyta</taxon>
        <taxon>Tracheophyta</taxon>
        <taxon>Spermatophyta</taxon>
        <taxon>Magnoliopsida</taxon>
        <taxon>Liliopsida</taxon>
        <taxon>Poales</taxon>
        <taxon>Poaceae</taxon>
        <taxon>BOP clade</taxon>
        <taxon>Oryzoideae</taxon>
        <taxon>Oryzeae</taxon>
        <taxon>Oryzinae</taxon>
        <taxon>Oryza</taxon>
    </lineage>
</organism>
<name>A0A0E0AGJ5_9ORYZ</name>
<evidence type="ECO:0000313" key="2">
    <source>
        <dbReference type="EnsemblPlants" id="OGLUM07G04800.1"/>
    </source>
</evidence>
<dbReference type="Proteomes" id="UP000026961">
    <property type="component" value="Chromosome 7"/>
</dbReference>
<sequence>MKNISWTVMESVKNITDSDGIGVYHLYSCTTNSALDVPRMELFRNTMNTKIYYSDQKWQSFTGIMSPGVLCLDQSGLQFPVPPEAEHAAFLGLGPAASPLAIGTDDAGERRRGGGGGPPCLRVAERAAARTKESGAREARGGRTPALRRLGGRRRRRLARAMRLRKWFVMDKNSYMLDLYKHQTHNISDKPTYKPVTVDLLPMTGVEFALVIGESPVMGCNATGQRGIVLPITGLPWQKSYIEKHNSSSLREMHLFWVQGASSSLRELHLFWFKHSSTSAVAALQTCSNHVGMRASSEHKEDGSSPGSQAGHDARRSTGRCYVWRRRPCAWKEIRMIDEQLLVYYLVSTCSMCGQLALCIHDFTFLTPALYRGLEASNSTTLDIDDQQPRFTYVDWLGFAALY</sequence>
<evidence type="ECO:0000313" key="3">
    <source>
        <dbReference type="Proteomes" id="UP000026961"/>
    </source>
</evidence>